<dbReference type="EMBL" id="MWQY01000009">
    <property type="protein sequence ID" value="ORC35458.1"/>
    <property type="molecule type" value="Genomic_DNA"/>
</dbReference>
<keyword evidence="3 5" id="KW-0472">Membrane</keyword>
<name>A0A1Y1RYB9_9SPIO</name>
<evidence type="ECO:0000256" key="1">
    <source>
        <dbReference type="ARBA" id="ARBA00022692"/>
    </source>
</evidence>
<dbReference type="OrthoDB" id="9810614at2"/>
<dbReference type="PANTHER" id="PTHR23521:SF3">
    <property type="entry name" value="MFS TRANSPORTER"/>
    <property type="match status" value="1"/>
</dbReference>
<dbReference type="GO" id="GO:0005886">
    <property type="term" value="C:plasma membrane"/>
    <property type="evidence" value="ECO:0007669"/>
    <property type="project" value="TreeGrafter"/>
</dbReference>
<feature type="compositionally biased region" description="Basic and acidic residues" evidence="4">
    <location>
        <begin position="423"/>
        <end position="435"/>
    </location>
</feature>
<dbReference type="CDD" id="cd17477">
    <property type="entry name" value="MFS_YcaD_like"/>
    <property type="match status" value="1"/>
</dbReference>
<evidence type="ECO:0000256" key="3">
    <source>
        <dbReference type="ARBA" id="ARBA00023136"/>
    </source>
</evidence>
<feature type="region of interest" description="Disordered" evidence="4">
    <location>
        <begin position="416"/>
        <end position="435"/>
    </location>
</feature>
<feature type="transmembrane region" description="Helical" evidence="5">
    <location>
        <begin position="136"/>
        <end position="158"/>
    </location>
</feature>
<feature type="transmembrane region" description="Helical" evidence="5">
    <location>
        <begin position="238"/>
        <end position="257"/>
    </location>
</feature>
<feature type="transmembrane region" description="Helical" evidence="5">
    <location>
        <begin position="269"/>
        <end position="287"/>
    </location>
</feature>
<dbReference type="AlphaFoldDB" id="A0A1Y1RYB9"/>
<feature type="transmembrane region" description="Helical" evidence="5">
    <location>
        <begin position="48"/>
        <end position="68"/>
    </location>
</feature>
<dbReference type="InterPro" id="IPR047200">
    <property type="entry name" value="MFS_YcaD-like"/>
</dbReference>
<dbReference type="InterPro" id="IPR011701">
    <property type="entry name" value="MFS"/>
</dbReference>
<keyword evidence="8" id="KW-1185">Reference proteome</keyword>
<dbReference type="InterPro" id="IPR020846">
    <property type="entry name" value="MFS_dom"/>
</dbReference>
<dbReference type="PROSITE" id="PS50850">
    <property type="entry name" value="MFS"/>
    <property type="match status" value="1"/>
</dbReference>
<sequence length="435" mass="46626">MEQTENGKSITTISAILASVFLLASGSALQTTAVSLRAGLEGFSEQTIGIISSGYFAGILAGSFLALLMIRNVGYVRTFAAFSSMASATSLAHVLIISPGWWVVFRVVHGVCISIVLVVVESWLNSSAPTKSRGRILSLYGIIFLAANGVAQPLLAVFTPREFSLFGITSILISLCVLPVGLAQVKGNPQVSSIGIRLGGIFSKSPMGSTGVIISGLVIGAHITLTPRAVQSWGLSDGAIGLFLLIVAAGTIALQLPLGWVSDHKDRRFALLISCTVGTVAALGLIFTGGMGFYLIILGFLLGGFMMPLYPLAIATVNDQLQYNEMIEAASALYVFYGVGSMLGPLIASQFMAQFGPGGLYLFIAFVMGLYIPFGLFRLRLVPDFLVRGTKATYRTVPRTTVMAYRMLRRPRRRNRKNGKLSDVMESKEDRMLKE</sequence>
<evidence type="ECO:0000313" key="7">
    <source>
        <dbReference type="EMBL" id="ORC35458.1"/>
    </source>
</evidence>
<dbReference type="Pfam" id="PF07690">
    <property type="entry name" value="MFS_1"/>
    <property type="match status" value="1"/>
</dbReference>
<feature type="transmembrane region" description="Helical" evidence="5">
    <location>
        <begin position="360"/>
        <end position="379"/>
    </location>
</feature>
<feature type="transmembrane region" description="Helical" evidence="5">
    <location>
        <begin position="12"/>
        <end position="36"/>
    </location>
</feature>
<dbReference type="Gene3D" id="1.20.1250.20">
    <property type="entry name" value="MFS general substrate transporter like domains"/>
    <property type="match status" value="2"/>
</dbReference>
<protein>
    <recommendedName>
        <fullName evidence="6">Major facilitator superfamily (MFS) profile domain-containing protein</fullName>
    </recommendedName>
</protein>
<reference evidence="7 8" key="1">
    <citation type="submission" date="2017-03" db="EMBL/GenBank/DDBJ databases">
        <title>Draft Genome sequence of Marispirochaeta sp. strain JC444.</title>
        <authorList>
            <person name="Shivani Y."/>
            <person name="Subhash Y."/>
            <person name="Sasikala C."/>
            <person name="Ramana C."/>
        </authorList>
    </citation>
    <scope>NUCLEOTIDE SEQUENCE [LARGE SCALE GENOMIC DNA]</scope>
    <source>
        <strain evidence="7 8">JC444</strain>
    </source>
</reference>
<dbReference type="STRING" id="1963862.B4O97_09820"/>
<feature type="transmembrane region" description="Helical" evidence="5">
    <location>
        <begin position="103"/>
        <end position="124"/>
    </location>
</feature>
<proteinExistence type="predicted"/>
<feature type="transmembrane region" description="Helical" evidence="5">
    <location>
        <begin position="329"/>
        <end position="348"/>
    </location>
</feature>
<comment type="caution">
    <text evidence="7">The sequence shown here is derived from an EMBL/GenBank/DDBJ whole genome shotgun (WGS) entry which is preliminary data.</text>
</comment>
<dbReference type="Proteomes" id="UP000192343">
    <property type="component" value="Unassembled WGS sequence"/>
</dbReference>
<evidence type="ECO:0000256" key="4">
    <source>
        <dbReference type="SAM" id="MobiDB-lite"/>
    </source>
</evidence>
<feature type="transmembrane region" description="Helical" evidence="5">
    <location>
        <begin position="75"/>
        <end position="97"/>
    </location>
</feature>
<dbReference type="GO" id="GO:0022857">
    <property type="term" value="F:transmembrane transporter activity"/>
    <property type="evidence" value="ECO:0007669"/>
    <property type="project" value="InterPro"/>
</dbReference>
<organism evidence="7 8">
    <name type="scientific">Marispirochaeta aestuarii</name>
    <dbReference type="NCBI Taxonomy" id="1963862"/>
    <lineage>
        <taxon>Bacteria</taxon>
        <taxon>Pseudomonadati</taxon>
        <taxon>Spirochaetota</taxon>
        <taxon>Spirochaetia</taxon>
        <taxon>Spirochaetales</taxon>
        <taxon>Spirochaetaceae</taxon>
        <taxon>Marispirochaeta</taxon>
    </lineage>
</organism>
<dbReference type="PANTHER" id="PTHR23521">
    <property type="entry name" value="TRANSPORTER MFS SUPERFAMILY"/>
    <property type="match status" value="1"/>
</dbReference>
<feature type="transmembrane region" description="Helical" evidence="5">
    <location>
        <begin position="293"/>
        <end position="317"/>
    </location>
</feature>
<dbReference type="InterPro" id="IPR036259">
    <property type="entry name" value="MFS_trans_sf"/>
</dbReference>
<evidence type="ECO:0000313" key="8">
    <source>
        <dbReference type="Proteomes" id="UP000192343"/>
    </source>
</evidence>
<evidence type="ECO:0000256" key="2">
    <source>
        <dbReference type="ARBA" id="ARBA00022989"/>
    </source>
</evidence>
<evidence type="ECO:0000259" key="6">
    <source>
        <dbReference type="PROSITE" id="PS50850"/>
    </source>
</evidence>
<feature type="transmembrane region" description="Helical" evidence="5">
    <location>
        <begin position="164"/>
        <end position="185"/>
    </location>
</feature>
<keyword evidence="2 5" id="KW-1133">Transmembrane helix</keyword>
<feature type="domain" description="Major facilitator superfamily (MFS) profile" evidence="6">
    <location>
        <begin position="204"/>
        <end position="435"/>
    </location>
</feature>
<evidence type="ECO:0000256" key="5">
    <source>
        <dbReference type="SAM" id="Phobius"/>
    </source>
</evidence>
<feature type="transmembrane region" description="Helical" evidence="5">
    <location>
        <begin position="206"/>
        <end position="226"/>
    </location>
</feature>
<dbReference type="RefSeq" id="WP_083050446.1">
    <property type="nucleotide sequence ID" value="NZ_MWQY01000009.1"/>
</dbReference>
<gene>
    <name evidence="7" type="ORF">B4O97_09820</name>
</gene>
<keyword evidence="1 5" id="KW-0812">Transmembrane</keyword>
<dbReference type="SUPFAM" id="SSF103473">
    <property type="entry name" value="MFS general substrate transporter"/>
    <property type="match status" value="1"/>
</dbReference>
<accession>A0A1Y1RYB9</accession>